<dbReference type="PANTHER" id="PTHR33985:SF2">
    <property type="entry name" value="EXPRESSED PROTEIN"/>
    <property type="match status" value="1"/>
</dbReference>
<accession>A0A200Q223</accession>
<dbReference type="SUPFAM" id="SSF82153">
    <property type="entry name" value="FAS1 domain"/>
    <property type="match status" value="2"/>
</dbReference>
<dbReference type="InterPro" id="IPR000782">
    <property type="entry name" value="FAS1_domain"/>
</dbReference>
<evidence type="ECO:0000256" key="2">
    <source>
        <dbReference type="SAM" id="SignalP"/>
    </source>
</evidence>
<dbReference type="InterPro" id="IPR036378">
    <property type="entry name" value="FAS1_dom_sf"/>
</dbReference>
<gene>
    <name evidence="4" type="ORF">BVC80_1715g25</name>
</gene>
<dbReference type="SMART" id="SM00554">
    <property type="entry name" value="FAS1"/>
    <property type="match status" value="2"/>
</dbReference>
<reference evidence="4 5" key="1">
    <citation type="journal article" date="2017" name="Mol. Plant">
        <title>The Genome of Medicinal Plant Macleaya cordata Provides New Insights into Benzylisoquinoline Alkaloids Metabolism.</title>
        <authorList>
            <person name="Liu X."/>
            <person name="Liu Y."/>
            <person name="Huang P."/>
            <person name="Ma Y."/>
            <person name="Qing Z."/>
            <person name="Tang Q."/>
            <person name="Cao H."/>
            <person name="Cheng P."/>
            <person name="Zheng Y."/>
            <person name="Yuan Z."/>
            <person name="Zhou Y."/>
            <person name="Liu J."/>
            <person name="Tang Z."/>
            <person name="Zhuo Y."/>
            <person name="Zhang Y."/>
            <person name="Yu L."/>
            <person name="Huang J."/>
            <person name="Yang P."/>
            <person name="Peng Q."/>
            <person name="Zhang J."/>
            <person name="Jiang W."/>
            <person name="Zhang Z."/>
            <person name="Lin K."/>
            <person name="Ro D.K."/>
            <person name="Chen X."/>
            <person name="Xiong X."/>
            <person name="Shang Y."/>
            <person name="Huang S."/>
            <person name="Zeng J."/>
        </authorList>
    </citation>
    <scope>NUCLEOTIDE SEQUENCE [LARGE SCALE GENOMIC DNA]</scope>
    <source>
        <strain evidence="5">cv. BLH2017</strain>
        <tissue evidence="4">Root</tissue>
    </source>
</reference>
<proteinExistence type="inferred from homology"/>
<protein>
    <submittedName>
        <fullName evidence="4">FAS1 domain</fullName>
    </submittedName>
</protein>
<dbReference type="OrthoDB" id="765989at2759"/>
<evidence type="ECO:0000313" key="4">
    <source>
        <dbReference type="EMBL" id="OVA04512.1"/>
    </source>
</evidence>
<evidence type="ECO:0000313" key="5">
    <source>
        <dbReference type="Proteomes" id="UP000195402"/>
    </source>
</evidence>
<dbReference type="EMBL" id="MVGT01003299">
    <property type="protein sequence ID" value="OVA04512.1"/>
    <property type="molecule type" value="Genomic_DNA"/>
</dbReference>
<dbReference type="PROSITE" id="PS50213">
    <property type="entry name" value="FAS1"/>
    <property type="match status" value="1"/>
</dbReference>
<dbReference type="Gene3D" id="2.30.180.10">
    <property type="entry name" value="FAS1 domain"/>
    <property type="match status" value="1"/>
</dbReference>
<dbReference type="InterPro" id="IPR052806">
    <property type="entry name" value="Fasciclin-like_AGP"/>
</dbReference>
<organism evidence="4 5">
    <name type="scientific">Macleaya cordata</name>
    <name type="common">Five-seeded plume-poppy</name>
    <name type="synonym">Bocconia cordata</name>
    <dbReference type="NCBI Taxonomy" id="56857"/>
    <lineage>
        <taxon>Eukaryota</taxon>
        <taxon>Viridiplantae</taxon>
        <taxon>Streptophyta</taxon>
        <taxon>Embryophyta</taxon>
        <taxon>Tracheophyta</taxon>
        <taxon>Spermatophyta</taxon>
        <taxon>Magnoliopsida</taxon>
        <taxon>Ranunculales</taxon>
        <taxon>Papaveraceae</taxon>
        <taxon>Papaveroideae</taxon>
        <taxon>Macleaya</taxon>
    </lineage>
</organism>
<dbReference type="InParanoid" id="A0A200Q223"/>
<dbReference type="AlphaFoldDB" id="A0A200Q223"/>
<feature type="domain" description="FAS1" evidence="3">
    <location>
        <begin position="52"/>
        <end position="163"/>
    </location>
</feature>
<dbReference type="PANTHER" id="PTHR33985">
    <property type="entry name" value="OS02G0491300 PROTEIN-RELATED"/>
    <property type="match status" value="1"/>
</dbReference>
<comment type="similarity">
    <text evidence="1">Belongs to the fasciclin-like AGP family.</text>
</comment>
<dbReference type="Proteomes" id="UP000195402">
    <property type="component" value="Unassembled WGS sequence"/>
</dbReference>
<dbReference type="Pfam" id="PF02469">
    <property type="entry name" value="Fasciclin"/>
    <property type="match status" value="1"/>
</dbReference>
<sequence length="419" mass="45037">MESRLQLITIFIILASFCISRTSAAAAIETVTSDFSPSPLPSQDQVQETFNPTTLLEPILTNLGFLELAVAVPSLSDSAFTTWNGPLTVFAPSDASIRSCGDSCSVPRLLREHIVPGIFSIDYLRKLVFGTKLETLSSGRCITVTSAFNNATNSKIIFIGGVEITHPDLFYNGLVVIHRLEGFISPLSPVSCNVERITSFSSPPSQPSVGDRPTKTISSATSPAIMRLMLRDAILRSHNNGFSILSLAMKVKYEELVNLQNMTIFTLDDVSIFTGSGYSYVHNVRFHIVPNRMLMHADLLKLPAGTILDTLERGQKLTVTTSGTSGQMRINYVRIKNPDVMYNLKIVVHSLFLPFPHLNLAPATESGINSGLITSDATAAVNHVNGIFQTNNGAMAGSCAVSEEGGGCPASPAASLAGK</sequence>
<keyword evidence="5" id="KW-1185">Reference proteome</keyword>
<keyword evidence="2" id="KW-0732">Signal</keyword>
<name>A0A200Q223_MACCD</name>
<feature type="signal peptide" evidence="2">
    <location>
        <begin position="1"/>
        <end position="25"/>
    </location>
</feature>
<evidence type="ECO:0000256" key="1">
    <source>
        <dbReference type="ARBA" id="ARBA00007843"/>
    </source>
</evidence>
<evidence type="ECO:0000259" key="3">
    <source>
        <dbReference type="PROSITE" id="PS50213"/>
    </source>
</evidence>
<comment type="caution">
    <text evidence="4">The sequence shown here is derived from an EMBL/GenBank/DDBJ whole genome shotgun (WGS) entry which is preliminary data.</text>
</comment>
<feature type="chain" id="PRO_5012600374" evidence="2">
    <location>
        <begin position="26"/>
        <end position="419"/>
    </location>
</feature>
<dbReference type="OMA" id="HIVPNRY"/>